<dbReference type="PANTHER" id="PTHR37528:SF1">
    <property type="entry name" value="UPF0149 PROTEIN YGFB"/>
    <property type="match status" value="1"/>
</dbReference>
<protein>
    <recommendedName>
        <fullName evidence="3">YecA family protein</fullName>
    </recommendedName>
</protein>
<dbReference type="PANTHER" id="PTHR37528">
    <property type="entry name" value="UPF0149 PROTEIN YGFB"/>
    <property type="match status" value="1"/>
</dbReference>
<proteinExistence type="inferred from homology"/>
<evidence type="ECO:0000313" key="2">
    <source>
        <dbReference type="EMBL" id="VAW85338.1"/>
    </source>
</evidence>
<reference evidence="2" key="1">
    <citation type="submission" date="2018-06" db="EMBL/GenBank/DDBJ databases">
        <authorList>
            <person name="Zhirakovskaya E."/>
        </authorList>
    </citation>
    <scope>NUCLEOTIDE SEQUENCE</scope>
</reference>
<comment type="similarity">
    <text evidence="1">Belongs to the UPF0149 family.</text>
</comment>
<organism evidence="2">
    <name type="scientific">hydrothermal vent metagenome</name>
    <dbReference type="NCBI Taxonomy" id="652676"/>
    <lineage>
        <taxon>unclassified sequences</taxon>
        <taxon>metagenomes</taxon>
        <taxon>ecological metagenomes</taxon>
    </lineage>
</organism>
<dbReference type="InterPro" id="IPR011978">
    <property type="entry name" value="YgfB-like"/>
</dbReference>
<dbReference type="AlphaFoldDB" id="A0A3B0YWE4"/>
<evidence type="ECO:0000256" key="1">
    <source>
        <dbReference type="ARBA" id="ARBA00038308"/>
    </source>
</evidence>
<dbReference type="GO" id="GO:0005829">
    <property type="term" value="C:cytosol"/>
    <property type="evidence" value="ECO:0007669"/>
    <property type="project" value="TreeGrafter"/>
</dbReference>
<dbReference type="Gene3D" id="1.20.120.740">
    <property type="entry name" value="YgfB uncharacterised protein family UPF0149, PF03695"/>
    <property type="match status" value="1"/>
</dbReference>
<evidence type="ECO:0008006" key="3">
    <source>
        <dbReference type="Google" id="ProtNLM"/>
    </source>
</evidence>
<dbReference type="InterPro" id="IPR036255">
    <property type="entry name" value="YgfB-like_sf"/>
</dbReference>
<dbReference type="Pfam" id="PF03695">
    <property type="entry name" value="UPF0149"/>
    <property type="match status" value="1"/>
</dbReference>
<name>A0A3B0YWE4_9ZZZZ</name>
<dbReference type="EMBL" id="UOFP01000088">
    <property type="protein sequence ID" value="VAW85338.1"/>
    <property type="molecule type" value="Genomic_DNA"/>
</dbReference>
<dbReference type="SUPFAM" id="SSF101327">
    <property type="entry name" value="YgfB-like"/>
    <property type="match status" value="1"/>
</dbReference>
<accession>A0A3B0YWE4</accession>
<gene>
    <name evidence="2" type="ORF">MNBD_GAMMA18-2468</name>
</gene>
<sequence length="188" mass="20612">MNQEIPDFEHVNEALLRLNADIDAAELHGTLSGLLCVMGNNASKHLDQLIPRGAKGNALDSEAYKRVIQCPVQILEALNDPEFGYDLLLPNDEEGLDVRTQAMAEWSHGFLSGLAIAGIEDFAKLPKEASEFCQDLGDISRAGLSDMTLGEADEVAYEELVEYLRVGTLLMYELLNPDRSESPAAQVH</sequence>